<protein>
    <submittedName>
        <fullName evidence="2">Uncharacterized protein</fullName>
    </submittedName>
</protein>
<feature type="transmembrane region" description="Helical" evidence="1">
    <location>
        <begin position="73"/>
        <end position="93"/>
    </location>
</feature>
<gene>
    <name evidence="2" type="ORF">EI42_01216</name>
</gene>
<evidence type="ECO:0000313" key="3">
    <source>
        <dbReference type="Proteomes" id="UP000248806"/>
    </source>
</evidence>
<feature type="transmembrane region" description="Helical" evidence="1">
    <location>
        <begin position="40"/>
        <end position="66"/>
    </location>
</feature>
<evidence type="ECO:0000256" key="1">
    <source>
        <dbReference type="SAM" id="Phobius"/>
    </source>
</evidence>
<feature type="transmembrane region" description="Helical" evidence="1">
    <location>
        <begin position="105"/>
        <end position="132"/>
    </location>
</feature>
<organism evidence="2 3">
    <name type="scientific">Thermosporothrix hazakensis</name>
    <dbReference type="NCBI Taxonomy" id="644383"/>
    <lineage>
        <taxon>Bacteria</taxon>
        <taxon>Bacillati</taxon>
        <taxon>Chloroflexota</taxon>
        <taxon>Ktedonobacteria</taxon>
        <taxon>Ktedonobacterales</taxon>
        <taxon>Thermosporotrichaceae</taxon>
        <taxon>Thermosporothrix</taxon>
    </lineage>
</organism>
<dbReference type="RefSeq" id="WP_111319874.1">
    <property type="nucleotide sequence ID" value="NZ_BIFX01000001.1"/>
</dbReference>
<proteinExistence type="predicted"/>
<keyword evidence="1" id="KW-0812">Transmembrane</keyword>
<name>A0A326UCP0_THEHA</name>
<keyword evidence="1" id="KW-1133">Transmembrane helix</keyword>
<dbReference type="Proteomes" id="UP000248806">
    <property type="component" value="Unassembled WGS sequence"/>
</dbReference>
<comment type="caution">
    <text evidence="2">The sequence shown here is derived from an EMBL/GenBank/DDBJ whole genome shotgun (WGS) entry which is preliminary data.</text>
</comment>
<evidence type="ECO:0000313" key="2">
    <source>
        <dbReference type="EMBL" id="PZW34379.1"/>
    </source>
</evidence>
<keyword evidence="3" id="KW-1185">Reference proteome</keyword>
<dbReference type="OrthoDB" id="153091at2"/>
<dbReference type="AlphaFoldDB" id="A0A326UCP0"/>
<reference evidence="2 3" key="1">
    <citation type="submission" date="2018-06" db="EMBL/GenBank/DDBJ databases">
        <title>Genomic Encyclopedia of Archaeal and Bacterial Type Strains, Phase II (KMG-II): from individual species to whole genera.</title>
        <authorList>
            <person name="Goeker M."/>
        </authorList>
    </citation>
    <scope>NUCLEOTIDE SEQUENCE [LARGE SCALE GENOMIC DNA]</scope>
    <source>
        <strain evidence="2 3">ATCC BAA-1881</strain>
    </source>
</reference>
<keyword evidence="1" id="KW-0472">Membrane</keyword>
<dbReference type="EMBL" id="QKUF01000002">
    <property type="protein sequence ID" value="PZW34379.1"/>
    <property type="molecule type" value="Genomic_DNA"/>
</dbReference>
<accession>A0A326UCP0</accession>
<sequence>MLWFVAALLLFTAGYALYRRWGPELDLSRLPNVPTYRMALLFTLLIAAMTFLVRLVFPLGLFIPWVGFQPGSFPQYICMFIVGLIAYRCNRFQQLPISLGRKALWGVAAASAILFPLSVLVGFDGAFVGAALAGRYLCALGSDHVHACLYRVVVVSAAFEPPGKRAEGDGSAVVHSLYHSSNGHRRGCVSPALGAALPAGKVRGSRAAHGPGMFSACGGAAGHPRSEEDPVSQQKRLVALLAISLSHCEMNAHVAHGKSSDGFRCRGIGLYPLKKEGKAALLNSRFGPR</sequence>